<reference evidence="2 3" key="1">
    <citation type="submission" date="2024-09" db="EMBL/GenBank/DDBJ databases">
        <authorList>
            <person name="Sun Q."/>
            <person name="Mori K."/>
        </authorList>
    </citation>
    <scope>NUCLEOTIDE SEQUENCE [LARGE SCALE GENOMIC DNA]</scope>
    <source>
        <strain evidence="2 3">JCM 13503</strain>
    </source>
</reference>
<name>A0ABV6B0G3_9DEIO</name>
<keyword evidence="1" id="KW-1133">Transmembrane helix</keyword>
<feature type="transmembrane region" description="Helical" evidence="1">
    <location>
        <begin position="61"/>
        <end position="82"/>
    </location>
</feature>
<dbReference type="Proteomes" id="UP001589733">
    <property type="component" value="Unassembled WGS sequence"/>
</dbReference>
<evidence type="ECO:0000256" key="1">
    <source>
        <dbReference type="SAM" id="Phobius"/>
    </source>
</evidence>
<proteinExistence type="predicted"/>
<sequence length="95" mass="10119">MKLRRVWPVLALLLLTFAPLISVVLASSIASAHGCILSSAGVEPCIILGWDAGLLLSTTALLSWLGLATLPLGFLIGCVWLVKRQKRGSPNDPTR</sequence>
<evidence type="ECO:0000313" key="3">
    <source>
        <dbReference type="Proteomes" id="UP001589733"/>
    </source>
</evidence>
<evidence type="ECO:0000313" key="2">
    <source>
        <dbReference type="EMBL" id="MFB9993234.1"/>
    </source>
</evidence>
<comment type="caution">
    <text evidence="2">The sequence shown here is derived from an EMBL/GenBank/DDBJ whole genome shotgun (WGS) entry which is preliminary data.</text>
</comment>
<keyword evidence="1" id="KW-0812">Transmembrane</keyword>
<dbReference type="RefSeq" id="WP_380011658.1">
    <property type="nucleotide sequence ID" value="NZ_JBHLYR010000045.1"/>
</dbReference>
<keyword evidence="1" id="KW-0472">Membrane</keyword>
<protein>
    <submittedName>
        <fullName evidence="2">Uncharacterized protein</fullName>
    </submittedName>
</protein>
<organism evidence="2 3">
    <name type="scientific">Deinococcus oregonensis</name>
    <dbReference type="NCBI Taxonomy" id="1805970"/>
    <lineage>
        <taxon>Bacteria</taxon>
        <taxon>Thermotogati</taxon>
        <taxon>Deinococcota</taxon>
        <taxon>Deinococci</taxon>
        <taxon>Deinococcales</taxon>
        <taxon>Deinococcaceae</taxon>
        <taxon>Deinococcus</taxon>
    </lineage>
</organism>
<gene>
    <name evidence="2" type="ORF">ACFFLM_14775</name>
</gene>
<dbReference type="EMBL" id="JBHLYR010000045">
    <property type="protein sequence ID" value="MFB9993234.1"/>
    <property type="molecule type" value="Genomic_DNA"/>
</dbReference>
<keyword evidence="3" id="KW-1185">Reference proteome</keyword>
<accession>A0ABV6B0G3</accession>